<proteinExistence type="predicted"/>
<organism evidence="1 2">
    <name type="scientific">Rhododendron molle</name>
    <name type="common">Chinese azalea</name>
    <name type="synonym">Azalea mollis</name>
    <dbReference type="NCBI Taxonomy" id="49168"/>
    <lineage>
        <taxon>Eukaryota</taxon>
        <taxon>Viridiplantae</taxon>
        <taxon>Streptophyta</taxon>
        <taxon>Embryophyta</taxon>
        <taxon>Tracheophyta</taxon>
        <taxon>Spermatophyta</taxon>
        <taxon>Magnoliopsida</taxon>
        <taxon>eudicotyledons</taxon>
        <taxon>Gunneridae</taxon>
        <taxon>Pentapetalae</taxon>
        <taxon>asterids</taxon>
        <taxon>Ericales</taxon>
        <taxon>Ericaceae</taxon>
        <taxon>Ericoideae</taxon>
        <taxon>Rhodoreae</taxon>
        <taxon>Rhododendron</taxon>
    </lineage>
</organism>
<sequence length="156" mass="17698">MINENQLLSSFVGTAFFPLQSCMNHSCHPNARAFKREESKFEAFLVYENGSGGIFQQRGDELRLKLHRWRVKGGIVAALEGEGWWVIVSEMVADGEWRSGLDRDGQATIVALRSISKGEEVTISYIDEDLACEERQAMLADYGFRCRCQKCLEEEP</sequence>
<comment type="caution">
    <text evidence="1">The sequence shown here is derived from an EMBL/GenBank/DDBJ whole genome shotgun (WGS) entry which is preliminary data.</text>
</comment>
<name>A0ACC0NEW4_RHOML</name>
<accession>A0ACC0NEW4</accession>
<gene>
    <name evidence="1" type="ORF">RHMOL_Rhmol06G0221500</name>
</gene>
<protein>
    <submittedName>
        <fullName evidence="1">Uncharacterized protein</fullName>
    </submittedName>
</protein>
<dbReference type="EMBL" id="CM046393">
    <property type="protein sequence ID" value="KAI8551883.1"/>
    <property type="molecule type" value="Genomic_DNA"/>
</dbReference>
<evidence type="ECO:0000313" key="2">
    <source>
        <dbReference type="Proteomes" id="UP001062846"/>
    </source>
</evidence>
<dbReference type="Proteomes" id="UP001062846">
    <property type="component" value="Chromosome 6"/>
</dbReference>
<reference evidence="1" key="1">
    <citation type="submission" date="2022-02" db="EMBL/GenBank/DDBJ databases">
        <title>Plant Genome Project.</title>
        <authorList>
            <person name="Zhang R.-G."/>
        </authorList>
    </citation>
    <scope>NUCLEOTIDE SEQUENCE</scope>
    <source>
        <strain evidence="1">AT1</strain>
    </source>
</reference>
<keyword evidence="2" id="KW-1185">Reference proteome</keyword>
<evidence type="ECO:0000313" key="1">
    <source>
        <dbReference type="EMBL" id="KAI8551883.1"/>
    </source>
</evidence>